<dbReference type="SUPFAM" id="SSF51905">
    <property type="entry name" value="FAD/NAD(P)-binding domain"/>
    <property type="match status" value="1"/>
</dbReference>
<accession>A0A1H3ZSY5</accession>
<dbReference type="InterPro" id="IPR006076">
    <property type="entry name" value="FAD-dep_OxRdtase"/>
</dbReference>
<dbReference type="RefSeq" id="WP_091398217.1">
    <property type="nucleotide sequence ID" value="NZ_FNQY01000012.1"/>
</dbReference>
<keyword evidence="4" id="KW-1185">Reference proteome</keyword>
<dbReference type="PANTHER" id="PTHR13847:SF289">
    <property type="entry name" value="GLYCINE OXIDASE"/>
    <property type="match status" value="1"/>
</dbReference>
<dbReference type="SUPFAM" id="SSF54373">
    <property type="entry name" value="FAD-linked reductases, C-terminal domain"/>
    <property type="match status" value="1"/>
</dbReference>
<dbReference type="InterPro" id="IPR036188">
    <property type="entry name" value="FAD/NAD-bd_sf"/>
</dbReference>
<dbReference type="GO" id="GO:0016491">
    <property type="term" value="F:oxidoreductase activity"/>
    <property type="evidence" value="ECO:0007669"/>
    <property type="project" value="UniProtKB-KW"/>
</dbReference>
<name>A0A1H3ZSY5_9BACT</name>
<dbReference type="PANTHER" id="PTHR13847">
    <property type="entry name" value="SARCOSINE DEHYDROGENASE-RELATED"/>
    <property type="match status" value="1"/>
</dbReference>
<feature type="domain" description="FAD dependent oxidoreductase" evidence="2">
    <location>
        <begin position="5"/>
        <end position="399"/>
    </location>
</feature>
<dbReference type="STRING" id="551991.SAMN05192529_11221"/>
<reference evidence="3 4" key="1">
    <citation type="submission" date="2016-10" db="EMBL/GenBank/DDBJ databases">
        <authorList>
            <person name="de Groot N.N."/>
        </authorList>
    </citation>
    <scope>NUCLEOTIDE SEQUENCE [LARGE SCALE GENOMIC DNA]</scope>
    <source>
        <strain evidence="3 4">Vu-144</strain>
    </source>
</reference>
<evidence type="ECO:0000259" key="2">
    <source>
        <dbReference type="Pfam" id="PF01266"/>
    </source>
</evidence>
<gene>
    <name evidence="3" type="ORF">SAMN05192529_11221</name>
</gene>
<organism evidence="3 4">
    <name type="scientific">Arachidicoccus rhizosphaerae</name>
    <dbReference type="NCBI Taxonomy" id="551991"/>
    <lineage>
        <taxon>Bacteria</taxon>
        <taxon>Pseudomonadati</taxon>
        <taxon>Bacteroidota</taxon>
        <taxon>Chitinophagia</taxon>
        <taxon>Chitinophagales</taxon>
        <taxon>Chitinophagaceae</taxon>
        <taxon>Arachidicoccus</taxon>
    </lineage>
</organism>
<dbReference type="Pfam" id="PF01266">
    <property type="entry name" value="DAO"/>
    <property type="match status" value="1"/>
</dbReference>
<dbReference type="EMBL" id="FNQY01000012">
    <property type="protein sequence ID" value="SEA26827.1"/>
    <property type="molecule type" value="Genomic_DNA"/>
</dbReference>
<dbReference type="GO" id="GO:0005737">
    <property type="term" value="C:cytoplasm"/>
    <property type="evidence" value="ECO:0007669"/>
    <property type="project" value="TreeGrafter"/>
</dbReference>
<keyword evidence="1" id="KW-0560">Oxidoreductase</keyword>
<protein>
    <submittedName>
        <fullName evidence="3">D-amino-acid dehydrogenase</fullName>
    </submittedName>
</protein>
<dbReference type="Proteomes" id="UP000199041">
    <property type="component" value="Unassembled WGS sequence"/>
</dbReference>
<evidence type="ECO:0000313" key="3">
    <source>
        <dbReference type="EMBL" id="SEA26827.1"/>
    </source>
</evidence>
<dbReference type="Gene3D" id="3.30.9.10">
    <property type="entry name" value="D-Amino Acid Oxidase, subunit A, domain 2"/>
    <property type="match status" value="1"/>
</dbReference>
<evidence type="ECO:0000256" key="1">
    <source>
        <dbReference type="ARBA" id="ARBA00023002"/>
    </source>
</evidence>
<dbReference type="OrthoDB" id="9794226at2"/>
<dbReference type="AlphaFoldDB" id="A0A1H3ZSY5"/>
<dbReference type="Gene3D" id="3.50.50.60">
    <property type="entry name" value="FAD/NAD(P)-binding domain"/>
    <property type="match status" value="2"/>
</dbReference>
<proteinExistence type="predicted"/>
<sequence>MSQNKVIIIGGGISGLSSARYLAKAGWQVTVLEKGDFKDGCSYGNAGFVCPSHYVQLATPGIARQGLKWMLNHTSPFYIQPRLDSALIRWGIQFLKRAKQKYVNHNGVPLRDIGLLSQREYEEVWQKELNFDYQHKGMLEVFQSTAARKECTHIAKMGQDLGLDIEMLDKEGLEHLEPDTKWNAIGAVYYKCDGHLNPRKLMEGLQDQLSTLGVQLIPRQTVTGIKKEGNLISEVHTDNQIYKADAVVLAAGSWSEPLARQLSLNLPVVGGRGYSFMVPVSNGHRIHRPGLLVEGRAAFTPLADQLRFGGTMEIRKLDAPLALNRVKGIIQAVGQFFPDYQLDFNQIQHQIWSGFRPVSVDGMPYIGKSPKIDNLVIATGHAQLGISLGAATGLLVSELVRGVQTSINISTFGINRFNN</sequence>
<evidence type="ECO:0000313" key="4">
    <source>
        <dbReference type="Proteomes" id="UP000199041"/>
    </source>
</evidence>